<protein>
    <recommendedName>
        <fullName evidence="1">ATP-dependent dethiobiotin synthetase BioD</fullName>
        <ecNumber evidence="1">6.3.3.3</ecNumber>
    </recommendedName>
    <alternativeName>
        <fullName evidence="1">DTB synthetase</fullName>
        <shortName evidence="1">DTBS</shortName>
    </alternativeName>
    <alternativeName>
        <fullName evidence="1">Dethiobiotin synthase</fullName>
    </alternativeName>
</protein>
<feature type="binding site" evidence="1">
    <location>
        <position position="52"/>
    </location>
    <ligand>
        <name>Mg(2+)</name>
        <dbReference type="ChEBI" id="CHEBI:18420"/>
    </ligand>
</feature>
<dbReference type="UniPathway" id="UPA00078">
    <property type="reaction ID" value="UER00161"/>
</dbReference>
<name>A0A561E964_9MICO</name>
<comment type="similarity">
    <text evidence="1">Belongs to the dethiobiotin synthetase family.</text>
</comment>
<dbReference type="EMBL" id="VIVQ01000001">
    <property type="protein sequence ID" value="TWE12146.1"/>
    <property type="molecule type" value="Genomic_DNA"/>
</dbReference>
<dbReference type="NCBIfam" id="TIGR00347">
    <property type="entry name" value="bioD"/>
    <property type="match status" value="1"/>
</dbReference>
<keyword evidence="1" id="KW-0479">Metal-binding</keyword>
<evidence type="ECO:0000256" key="1">
    <source>
        <dbReference type="HAMAP-Rule" id="MF_00336"/>
    </source>
</evidence>
<keyword evidence="1" id="KW-0436">Ligase</keyword>
<evidence type="ECO:0000313" key="2">
    <source>
        <dbReference type="EMBL" id="TWE12146.1"/>
    </source>
</evidence>
<feature type="binding site" evidence="1">
    <location>
        <position position="110"/>
    </location>
    <ligand>
        <name>Mg(2+)</name>
        <dbReference type="ChEBI" id="CHEBI:18420"/>
    </ligand>
</feature>
<dbReference type="GO" id="GO:0009102">
    <property type="term" value="P:biotin biosynthetic process"/>
    <property type="evidence" value="ECO:0007669"/>
    <property type="project" value="UniProtKB-UniRule"/>
</dbReference>
<feature type="binding site" evidence="1">
    <location>
        <begin position="172"/>
        <end position="173"/>
    </location>
    <ligand>
        <name>ATP</name>
        <dbReference type="ChEBI" id="CHEBI:30616"/>
    </ligand>
</feature>
<dbReference type="InterPro" id="IPR004472">
    <property type="entry name" value="DTB_synth_BioD"/>
</dbReference>
<feature type="binding site" evidence="1">
    <location>
        <begin position="14"/>
        <end position="19"/>
    </location>
    <ligand>
        <name>ATP</name>
        <dbReference type="ChEBI" id="CHEBI:30616"/>
    </ligand>
</feature>
<dbReference type="HAMAP" id="MF_00336">
    <property type="entry name" value="BioD"/>
    <property type="match status" value="1"/>
</dbReference>
<dbReference type="GO" id="GO:0005829">
    <property type="term" value="C:cytosol"/>
    <property type="evidence" value="ECO:0007669"/>
    <property type="project" value="TreeGrafter"/>
</dbReference>
<dbReference type="Pfam" id="PF13500">
    <property type="entry name" value="AAA_26"/>
    <property type="match status" value="1"/>
</dbReference>
<dbReference type="PANTHER" id="PTHR43210">
    <property type="entry name" value="DETHIOBIOTIN SYNTHETASE"/>
    <property type="match status" value="1"/>
</dbReference>
<dbReference type="EC" id="6.3.3.3" evidence="1"/>
<dbReference type="CDD" id="cd03109">
    <property type="entry name" value="DTBS"/>
    <property type="match status" value="1"/>
</dbReference>
<comment type="caution">
    <text evidence="2">The sequence shown here is derived from an EMBL/GenBank/DDBJ whole genome shotgun (WGS) entry which is preliminary data.</text>
</comment>
<feature type="binding site" evidence="1">
    <location>
        <begin position="110"/>
        <end position="113"/>
    </location>
    <ligand>
        <name>ATP</name>
        <dbReference type="ChEBI" id="CHEBI:30616"/>
    </ligand>
</feature>
<comment type="function">
    <text evidence="1">Catalyzes a mechanistically unusual reaction, the ATP-dependent insertion of CO2 between the N7 and N8 nitrogen atoms of 7,8-diaminopelargonic acid (DAPA, also called 7,8-diammoniononanoate) to form a ureido ring.</text>
</comment>
<feature type="active site" evidence="1">
    <location>
        <position position="39"/>
    </location>
</feature>
<dbReference type="Gene3D" id="3.40.50.300">
    <property type="entry name" value="P-loop containing nucleotide triphosphate hydrolases"/>
    <property type="match status" value="1"/>
</dbReference>
<comment type="pathway">
    <text evidence="1">Cofactor biosynthesis; biotin biosynthesis; biotin from 7,8-diaminononanoate: step 1/2.</text>
</comment>
<dbReference type="GO" id="GO:0005524">
    <property type="term" value="F:ATP binding"/>
    <property type="evidence" value="ECO:0007669"/>
    <property type="project" value="UniProtKB-UniRule"/>
</dbReference>
<organism evidence="2 3">
    <name type="scientific">Rudaeicoccus suwonensis</name>
    <dbReference type="NCBI Taxonomy" id="657409"/>
    <lineage>
        <taxon>Bacteria</taxon>
        <taxon>Bacillati</taxon>
        <taxon>Actinomycetota</taxon>
        <taxon>Actinomycetes</taxon>
        <taxon>Micrococcales</taxon>
        <taxon>Dermacoccaceae</taxon>
        <taxon>Rudaeicoccus</taxon>
    </lineage>
</organism>
<keyword evidence="3" id="KW-1185">Reference proteome</keyword>
<dbReference type="RefSeq" id="WP_145225915.1">
    <property type="nucleotide sequence ID" value="NZ_VIVQ01000001.1"/>
</dbReference>
<dbReference type="AlphaFoldDB" id="A0A561E964"/>
<proteinExistence type="inferred from homology"/>
<keyword evidence="1" id="KW-0093">Biotin biosynthesis</keyword>
<comment type="subcellular location">
    <subcellularLocation>
        <location evidence="1">Cytoplasm</location>
    </subcellularLocation>
</comment>
<sequence>MIPAVIVVTGTDTDVGKTVATAAIAACLQHAGRSVAAYKPTQTGVTGADPGDMDVVARLTGVPTSEGTRLIAPMAPRAAAAREAVALPDLEAHLAEVRRLTSAYDHVLVEGAGGLLVELTDGAQTLADLAVAVPHCGIVLVARSGLGTLNHVALTREALQRRGIRSLGVIIGSWPTSPDEIEIDNRAYLQDAPLLGVLPTGMPQLPPDAFKRAAVSALPFFA</sequence>
<dbReference type="GO" id="GO:0004141">
    <property type="term" value="F:dethiobiotin synthase activity"/>
    <property type="evidence" value="ECO:0007669"/>
    <property type="project" value="UniProtKB-UniRule"/>
</dbReference>
<dbReference type="SUPFAM" id="SSF52540">
    <property type="entry name" value="P-loop containing nucleoside triphosphate hydrolases"/>
    <property type="match status" value="1"/>
</dbReference>
<accession>A0A561E964</accession>
<keyword evidence="1" id="KW-0460">Magnesium</keyword>
<evidence type="ECO:0000313" key="3">
    <source>
        <dbReference type="Proteomes" id="UP000318297"/>
    </source>
</evidence>
<comment type="caution">
    <text evidence="1">Lacks conserved residue(s) required for the propagation of feature annotation.</text>
</comment>
<dbReference type="OrthoDB" id="9802610at2"/>
<feature type="binding site" evidence="1">
    <location>
        <position position="18"/>
    </location>
    <ligand>
        <name>Mg(2+)</name>
        <dbReference type="ChEBI" id="CHEBI:18420"/>
    </ligand>
</feature>
<dbReference type="PANTHER" id="PTHR43210:SF5">
    <property type="entry name" value="DETHIOBIOTIN SYNTHETASE"/>
    <property type="match status" value="1"/>
</dbReference>
<feature type="binding site" evidence="1">
    <location>
        <position position="43"/>
    </location>
    <ligand>
        <name>substrate</name>
    </ligand>
</feature>
<dbReference type="GO" id="GO:0000287">
    <property type="term" value="F:magnesium ion binding"/>
    <property type="evidence" value="ECO:0007669"/>
    <property type="project" value="UniProtKB-UniRule"/>
</dbReference>
<dbReference type="InterPro" id="IPR027417">
    <property type="entry name" value="P-loop_NTPase"/>
</dbReference>
<keyword evidence="1" id="KW-0547">Nucleotide-binding</keyword>
<keyword evidence="1" id="KW-0963">Cytoplasm</keyword>
<comment type="subunit">
    <text evidence="1">Homodimer.</text>
</comment>
<gene>
    <name evidence="1" type="primary">bioD</name>
    <name evidence="2" type="ORF">BKA23_0942</name>
</gene>
<reference evidence="2 3" key="1">
    <citation type="submission" date="2019-06" db="EMBL/GenBank/DDBJ databases">
        <title>Sequencing the genomes of 1000 actinobacteria strains.</title>
        <authorList>
            <person name="Klenk H.-P."/>
        </authorList>
    </citation>
    <scope>NUCLEOTIDE SEQUENCE [LARGE SCALE GENOMIC DNA]</scope>
    <source>
        <strain evidence="2 3">DSM 19560</strain>
    </source>
</reference>
<comment type="cofactor">
    <cofactor evidence="1">
        <name>Mg(2+)</name>
        <dbReference type="ChEBI" id="CHEBI:18420"/>
    </cofactor>
</comment>
<dbReference type="PIRSF" id="PIRSF006755">
    <property type="entry name" value="DTB_synth"/>
    <property type="match status" value="1"/>
</dbReference>
<dbReference type="Proteomes" id="UP000318297">
    <property type="component" value="Unassembled WGS sequence"/>
</dbReference>
<feature type="binding site" evidence="1">
    <location>
        <position position="52"/>
    </location>
    <ligand>
        <name>ATP</name>
        <dbReference type="ChEBI" id="CHEBI:30616"/>
    </ligand>
</feature>
<comment type="catalytic activity">
    <reaction evidence="1">
        <text>(7R,8S)-7,8-diammoniononanoate + CO2 + ATP = (4R,5S)-dethiobiotin + ADP + phosphate + 3 H(+)</text>
        <dbReference type="Rhea" id="RHEA:15805"/>
        <dbReference type="ChEBI" id="CHEBI:15378"/>
        <dbReference type="ChEBI" id="CHEBI:16526"/>
        <dbReference type="ChEBI" id="CHEBI:30616"/>
        <dbReference type="ChEBI" id="CHEBI:43474"/>
        <dbReference type="ChEBI" id="CHEBI:149469"/>
        <dbReference type="ChEBI" id="CHEBI:149473"/>
        <dbReference type="ChEBI" id="CHEBI:456216"/>
        <dbReference type="EC" id="6.3.3.3"/>
    </reaction>
</comment>
<keyword evidence="1" id="KW-0067">ATP-binding</keyword>